<dbReference type="OrthoDB" id="685855at2759"/>
<dbReference type="Pfam" id="PF04570">
    <property type="entry name" value="zf-FLZ"/>
    <property type="match status" value="1"/>
</dbReference>
<evidence type="ECO:0000313" key="6">
    <source>
        <dbReference type="EMBL" id="PWZ32042.1"/>
    </source>
</evidence>
<dbReference type="AlphaFoldDB" id="A0A3L6FFR4"/>
<accession>B6TS27</accession>
<accession>A0A3L6FFR4</accession>
<evidence type="ECO:0000313" key="5">
    <source>
        <dbReference type="EMBL" id="ACG39910.1"/>
    </source>
</evidence>
<feature type="zinc finger region" description="FLZ-type" evidence="3">
    <location>
        <begin position="200"/>
        <end position="244"/>
    </location>
</feature>
<evidence type="ECO:0000256" key="1">
    <source>
        <dbReference type="ARBA" id="ARBA00009374"/>
    </source>
</evidence>
<reference evidence="5" key="1">
    <citation type="journal article" date="2009" name="Plant Mol. Biol.">
        <title>Insights into corn genes derived from large-scale cDNA sequencing.</title>
        <authorList>
            <person name="Alexandrov N.N."/>
            <person name="Brover V.V."/>
            <person name="Freidin S."/>
            <person name="Troukhan M.E."/>
            <person name="Tatarinova T.V."/>
            <person name="Zhang H."/>
            <person name="Swaller T.J."/>
            <person name="Lu Y.P."/>
            <person name="Bouck J."/>
            <person name="Flavell R.B."/>
            <person name="Feldmann K.A."/>
        </authorList>
    </citation>
    <scope>NUCLEOTIDE SEQUENCE</scope>
</reference>
<feature type="domain" description="FLZ-type" evidence="4">
    <location>
        <begin position="200"/>
        <end position="244"/>
    </location>
</feature>
<evidence type="ECO:0000256" key="3">
    <source>
        <dbReference type="PROSITE-ProRule" id="PRU01131"/>
    </source>
</evidence>
<dbReference type="PROSITE" id="PS51795">
    <property type="entry name" value="ZF_FLZ"/>
    <property type="match status" value="1"/>
</dbReference>
<dbReference type="KEGG" id="zma:100274019"/>
<dbReference type="ExpressionAtlas" id="A0A3L6FFR4">
    <property type="expression patterns" value="baseline and differential"/>
</dbReference>
<name>A0A3L6FFR4_MAIZE</name>
<dbReference type="EMBL" id="NCVQ01000004">
    <property type="protein sequence ID" value="PWZ32042.1"/>
    <property type="molecule type" value="Genomic_DNA"/>
</dbReference>
<dbReference type="PANTHER" id="PTHR46443:SF1">
    <property type="entry name" value="OS01G0719000 PROTEIN"/>
    <property type="match status" value="1"/>
</dbReference>
<evidence type="ECO:0000256" key="2">
    <source>
        <dbReference type="ARBA" id="ARBA00022723"/>
    </source>
</evidence>
<dbReference type="EMBL" id="EU967792">
    <property type="protein sequence ID" value="ACG39910.1"/>
    <property type="molecule type" value="mRNA"/>
</dbReference>
<protein>
    <recommendedName>
        <fullName evidence="4">FLZ-type domain-containing protein</fullName>
    </recommendedName>
</protein>
<reference evidence="6" key="2">
    <citation type="journal article" date="2018" name="Nat. Genet.">
        <title>Extensive intraspecific gene order and gene structural variations between Mo17 and other maize genomes.</title>
        <authorList>
            <person name="Sun S."/>
            <person name="Zhou Y."/>
            <person name="Chen J."/>
            <person name="Shi J."/>
            <person name="Zhao H."/>
            <person name="Zhao H."/>
            <person name="Song W."/>
            <person name="Zhang M."/>
            <person name="Cui Y."/>
            <person name="Dong X."/>
            <person name="Liu H."/>
            <person name="Ma X."/>
            <person name="Jiao Y."/>
            <person name="Wang B."/>
            <person name="Wei X."/>
            <person name="Stein J.C."/>
            <person name="Glaubitz J.C."/>
            <person name="Lu F."/>
            <person name="Yu G."/>
            <person name="Liang C."/>
            <person name="Fengler K."/>
            <person name="Li B."/>
            <person name="Rafalski A."/>
            <person name="Schnable P.S."/>
            <person name="Ware D.H."/>
            <person name="Buckler E.S."/>
            <person name="Lai J."/>
        </authorList>
    </citation>
    <scope>NUCLEOTIDE SEQUENCE [LARGE SCALE GENOMIC DNA]</scope>
    <source>
        <tissue evidence="6">Seedling</tissue>
    </source>
</reference>
<proteinExistence type="evidence at transcript level"/>
<organism evidence="6">
    <name type="scientific">Zea mays</name>
    <name type="common">Maize</name>
    <dbReference type="NCBI Taxonomy" id="4577"/>
    <lineage>
        <taxon>Eukaryota</taxon>
        <taxon>Viridiplantae</taxon>
        <taxon>Streptophyta</taxon>
        <taxon>Embryophyta</taxon>
        <taxon>Tracheophyta</taxon>
        <taxon>Spermatophyta</taxon>
        <taxon>Magnoliopsida</taxon>
        <taxon>Liliopsida</taxon>
        <taxon>Poales</taxon>
        <taxon>Poaceae</taxon>
        <taxon>PACMAD clade</taxon>
        <taxon>Panicoideae</taxon>
        <taxon>Andropogonodae</taxon>
        <taxon>Andropogoneae</taxon>
        <taxon>Tripsacinae</taxon>
        <taxon>Zea</taxon>
    </lineage>
</organism>
<dbReference type="InterPro" id="IPR044593">
    <property type="entry name" value="FLZ8/MARD1"/>
</dbReference>
<keyword evidence="2" id="KW-0479">Metal-binding</keyword>
<gene>
    <name evidence="6" type="ORF">Zm00014a_008030</name>
</gene>
<dbReference type="PANTHER" id="PTHR46443">
    <property type="entry name" value="FCS-LIKE ZINC FINGER 8"/>
    <property type="match status" value="1"/>
</dbReference>
<comment type="similarity">
    <text evidence="1">Belongs to the FLZ family.</text>
</comment>
<sequence length="254" mass="26649">MVESSGHRSTVPAAVGFFRVPGLFVRLSGKGGASNAVDPEDSVWSPTSPLDLKHVIRCSPPRACLGLADALTADGTGSLHSGGRSSFVDSIKPFLERALPKAACGKEAAAAASSSAGVVAATLGKQASEYADCEEYTCVISRGADPRTTHILAGETVEVRRGDVGGGCRKVVFIIEPLALSDRQPRASSSSSPAAPARVVASGRCCCCMKRLLEDRDIFIYLGEKAFCSDECRNGFIEEAAEEELMILDPGRNL</sequence>
<dbReference type="GO" id="GO:0046872">
    <property type="term" value="F:metal ion binding"/>
    <property type="evidence" value="ECO:0007669"/>
    <property type="project" value="UniProtKB-KW"/>
</dbReference>
<dbReference type="InterPro" id="IPR007650">
    <property type="entry name" value="Zf-FLZ_dom"/>
</dbReference>
<dbReference type="Proteomes" id="UP000251960">
    <property type="component" value="Chromosome 3"/>
</dbReference>
<evidence type="ECO:0000259" key="4">
    <source>
        <dbReference type="PROSITE" id="PS51795"/>
    </source>
</evidence>